<keyword evidence="2" id="KW-1185">Reference proteome</keyword>
<sequence>MTILFTGSEARPKQKVGEFLVTSEAWHRDRVLQIPGTVTHWTNTPTEPGSTHRVQLVVQMGVVPFRGVYSIRATITVVPEQHKVDPEKGEVAAAYRNKHLRFWPWSSLPQKWKWTRKDKN</sequence>
<reference evidence="1 2" key="1">
    <citation type="submission" date="2021-06" db="EMBL/GenBank/DDBJ databases">
        <authorList>
            <person name="Palmer J.M."/>
        </authorList>
    </citation>
    <scope>NUCLEOTIDE SEQUENCE [LARGE SCALE GENOMIC DNA]</scope>
    <source>
        <strain evidence="1 2">AS_MEX2019</strain>
        <tissue evidence="1">Muscle</tissue>
    </source>
</reference>
<accession>A0ABV0YTK9</accession>
<proteinExistence type="predicted"/>
<name>A0ABV0YTK9_9TELE</name>
<gene>
    <name evidence="1" type="ORF">AMECASPLE_029317</name>
</gene>
<comment type="caution">
    <text evidence="1">The sequence shown here is derived from an EMBL/GenBank/DDBJ whole genome shotgun (WGS) entry which is preliminary data.</text>
</comment>
<protein>
    <submittedName>
        <fullName evidence="1">Uncharacterized protein</fullName>
    </submittedName>
</protein>
<dbReference type="Proteomes" id="UP001469553">
    <property type="component" value="Unassembled WGS sequence"/>
</dbReference>
<evidence type="ECO:0000313" key="2">
    <source>
        <dbReference type="Proteomes" id="UP001469553"/>
    </source>
</evidence>
<evidence type="ECO:0000313" key="1">
    <source>
        <dbReference type="EMBL" id="MEQ2296912.1"/>
    </source>
</evidence>
<organism evidence="1 2">
    <name type="scientific">Ameca splendens</name>
    <dbReference type="NCBI Taxonomy" id="208324"/>
    <lineage>
        <taxon>Eukaryota</taxon>
        <taxon>Metazoa</taxon>
        <taxon>Chordata</taxon>
        <taxon>Craniata</taxon>
        <taxon>Vertebrata</taxon>
        <taxon>Euteleostomi</taxon>
        <taxon>Actinopterygii</taxon>
        <taxon>Neopterygii</taxon>
        <taxon>Teleostei</taxon>
        <taxon>Neoteleostei</taxon>
        <taxon>Acanthomorphata</taxon>
        <taxon>Ovalentaria</taxon>
        <taxon>Atherinomorphae</taxon>
        <taxon>Cyprinodontiformes</taxon>
        <taxon>Goodeidae</taxon>
        <taxon>Ameca</taxon>
    </lineage>
</organism>
<dbReference type="EMBL" id="JAHRIP010040960">
    <property type="protein sequence ID" value="MEQ2296912.1"/>
    <property type="molecule type" value="Genomic_DNA"/>
</dbReference>